<dbReference type="RefSeq" id="WP_084373099.1">
    <property type="nucleotide sequence ID" value="NZ_FWYF01000002.1"/>
</dbReference>
<dbReference type="Proteomes" id="UP000192472">
    <property type="component" value="Unassembled WGS sequence"/>
</dbReference>
<sequence>MTPQEWADRQSIWSILSELYLDVELTTFDYHRIAIEIIRLGYKLNEAKGIDYYEVVPAVGLNILLWHIRRQCWTNLAQAIKKVSATE</sequence>
<evidence type="ECO:0000313" key="2">
    <source>
        <dbReference type="EMBL" id="SMD35326.1"/>
    </source>
</evidence>
<reference evidence="2 3" key="1">
    <citation type="submission" date="2017-04" db="EMBL/GenBank/DDBJ databases">
        <authorList>
            <person name="Afonso C.L."/>
            <person name="Miller P.J."/>
            <person name="Scott M.A."/>
            <person name="Spackman E."/>
            <person name="Goraichik I."/>
            <person name="Dimitrov K.M."/>
            <person name="Suarez D.L."/>
            <person name="Swayne D.E."/>
        </authorList>
    </citation>
    <scope>NUCLEOTIDE SEQUENCE [LARGE SCALE GENOMIC DNA]</scope>
    <source>
        <strain evidence="2 3">DSM 26133</strain>
    </source>
</reference>
<proteinExistence type="predicted"/>
<name>A0A1W2GGB6_REIFA</name>
<evidence type="ECO:0000259" key="1">
    <source>
        <dbReference type="Pfam" id="PF23296"/>
    </source>
</evidence>
<dbReference type="InterPro" id="IPR055507">
    <property type="entry name" value="DUF7079"/>
</dbReference>
<dbReference type="EMBL" id="FWYF01000002">
    <property type="protein sequence ID" value="SMD35326.1"/>
    <property type="molecule type" value="Genomic_DNA"/>
</dbReference>
<keyword evidence="3" id="KW-1185">Reference proteome</keyword>
<accession>A0A1W2GGB6</accession>
<dbReference type="AlphaFoldDB" id="A0A1W2GGB6"/>
<feature type="domain" description="DUF7079" evidence="1">
    <location>
        <begin position="8"/>
        <end position="64"/>
    </location>
</feature>
<protein>
    <recommendedName>
        <fullName evidence="1">DUF7079 domain-containing protein</fullName>
    </recommendedName>
</protein>
<dbReference type="OrthoDB" id="8684941at2"/>
<dbReference type="STRING" id="692418.SAMN04488029_2454"/>
<organism evidence="2 3">
    <name type="scientific">Reichenbachiella faecimaris</name>
    <dbReference type="NCBI Taxonomy" id="692418"/>
    <lineage>
        <taxon>Bacteria</taxon>
        <taxon>Pseudomonadati</taxon>
        <taxon>Bacteroidota</taxon>
        <taxon>Cytophagia</taxon>
        <taxon>Cytophagales</taxon>
        <taxon>Reichenbachiellaceae</taxon>
        <taxon>Reichenbachiella</taxon>
    </lineage>
</organism>
<dbReference type="Pfam" id="PF23296">
    <property type="entry name" value="DUF7079"/>
    <property type="match status" value="1"/>
</dbReference>
<evidence type="ECO:0000313" key="3">
    <source>
        <dbReference type="Proteomes" id="UP000192472"/>
    </source>
</evidence>
<gene>
    <name evidence="2" type="ORF">SAMN04488029_2454</name>
</gene>